<sequence length="381" mass="41372">MLSPHAVTTHGPSRRALLGGAGLGLLALTLGACSSRETVATTGESTGDNSGAFTVTDMRGKEIHFSGPVQRIATTIMPSPPMIAAVDGGYSRIVGINEATIQSSKKGLFGEIFPEATTTTTIAPASFAPNIETVTSLNPDVVFQWADQGDGLVEPLENAGFTTFCLLYGTQEYLEKWVTMVSAILGKSERGAEMIEWMHADEARIKGELASVTTPVRVVHLSRSGEGYSATNGKSYMHHWMTLAGGKNMAENNLSTNNVVSAEQLIEWDPEVITLDSIDGLLPEHLYTDSALSSLTAVKNRRVYKAPLGAYRWDVPGAESPLMWQWTTELFHPSLTSHTLRASTTERIRYLYNYEVSQKQLDAVFRVDVNSDSAGYDIFNA</sequence>
<dbReference type="InterPro" id="IPR050902">
    <property type="entry name" value="ABC_Transporter_SBP"/>
</dbReference>
<dbReference type="Pfam" id="PF01497">
    <property type="entry name" value="Peripla_BP_2"/>
    <property type="match status" value="1"/>
</dbReference>
<dbReference type="PANTHER" id="PTHR30535:SF34">
    <property type="entry name" value="MOLYBDATE-BINDING PROTEIN MOLA"/>
    <property type="match status" value="1"/>
</dbReference>
<dbReference type="SUPFAM" id="SSF53807">
    <property type="entry name" value="Helical backbone' metal receptor"/>
    <property type="match status" value="1"/>
</dbReference>
<dbReference type="Gene3D" id="1.20.58.2180">
    <property type="match status" value="1"/>
</dbReference>
<dbReference type="PROSITE" id="PS50983">
    <property type="entry name" value="FE_B12_PBP"/>
    <property type="match status" value="1"/>
</dbReference>
<dbReference type="RefSeq" id="WP_110483528.1">
    <property type="nucleotide sequence ID" value="NZ_QJVC01000001.1"/>
</dbReference>
<evidence type="ECO:0000256" key="1">
    <source>
        <dbReference type="ARBA" id="ARBA00008814"/>
    </source>
</evidence>
<gene>
    <name evidence="3" type="ORF">CVS30_01410</name>
</gene>
<keyword evidence="4" id="KW-1185">Reference proteome</keyword>
<dbReference type="InterPro" id="IPR006311">
    <property type="entry name" value="TAT_signal"/>
</dbReference>
<dbReference type="InterPro" id="IPR002491">
    <property type="entry name" value="ABC_transptr_periplasmic_BD"/>
</dbReference>
<dbReference type="PANTHER" id="PTHR30535">
    <property type="entry name" value="VITAMIN B12-BINDING PROTEIN"/>
    <property type="match status" value="1"/>
</dbReference>
<organism evidence="3 4">
    <name type="scientific">Arthrobacter psychrolactophilus</name>
    <dbReference type="NCBI Taxonomy" id="92442"/>
    <lineage>
        <taxon>Bacteria</taxon>
        <taxon>Bacillati</taxon>
        <taxon>Actinomycetota</taxon>
        <taxon>Actinomycetes</taxon>
        <taxon>Micrococcales</taxon>
        <taxon>Micrococcaceae</taxon>
        <taxon>Arthrobacter</taxon>
    </lineage>
</organism>
<evidence type="ECO:0000313" key="3">
    <source>
        <dbReference type="EMBL" id="PYI40203.1"/>
    </source>
</evidence>
<dbReference type="AlphaFoldDB" id="A0A2V5J0C8"/>
<dbReference type="EMBL" id="QJVC01000001">
    <property type="protein sequence ID" value="PYI40203.1"/>
    <property type="molecule type" value="Genomic_DNA"/>
</dbReference>
<feature type="domain" description="Fe/B12 periplasmic-binding" evidence="2">
    <location>
        <begin position="71"/>
        <end position="335"/>
    </location>
</feature>
<dbReference type="Gene3D" id="3.40.50.1980">
    <property type="entry name" value="Nitrogenase molybdenum iron protein domain"/>
    <property type="match status" value="2"/>
</dbReference>
<reference evidence="3 4" key="1">
    <citation type="submission" date="2018-05" db="EMBL/GenBank/DDBJ databases">
        <title>Genetic diversity of glacier-inhabiting Cryobacterium bacteria in China and description of Cryobacterium mengkeensis sp. nov. and Arthrobacter glacialis sp. nov.</title>
        <authorList>
            <person name="Liu Q."/>
            <person name="Xin Y.-H."/>
        </authorList>
    </citation>
    <scope>NUCLEOTIDE SEQUENCE [LARGE SCALE GENOMIC DNA]</scope>
    <source>
        <strain evidence="3 4">B7</strain>
    </source>
</reference>
<comment type="caution">
    <text evidence="3">The sequence shown here is derived from an EMBL/GenBank/DDBJ whole genome shotgun (WGS) entry which is preliminary data.</text>
</comment>
<evidence type="ECO:0000259" key="2">
    <source>
        <dbReference type="PROSITE" id="PS50983"/>
    </source>
</evidence>
<comment type="similarity">
    <text evidence="1">Belongs to the bacterial solute-binding protein 8 family.</text>
</comment>
<proteinExistence type="inferred from homology"/>
<name>A0A2V5J0C8_9MICC</name>
<dbReference type="GO" id="GO:0071281">
    <property type="term" value="P:cellular response to iron ion"/>
    <property type="evidence" value="ECO:0007669"/>
    <property type="project" value="TreeGrafter"/>
</dbReference>
<dbReference type="Proteomes" id="UP000247980">
    <property type="component" value="Unassembled WGS sequence"/>
</dbReference>
<dbReference type="PROSITE" id="PS51318">
    <property type="entry name" value="TAT"/>
    <property type="match status" value="1"/>
</dbReference>
<dbReference type="OrthoDB" id="9775594at2"/>
<evidence type="ECO:0000313" key="4">
    <source>
        <dbReference type="Proteomes" id="UP000247980"/>
    </source>
</evidence>
<protein>
    <submittedName>
        <fullName evidence="3">Fe3+-citrate ABC transporter substrate-binding protein</fullName>
    </submittedName>
</protein>
<accession>A0A2V5J0C8</accession>